<evidence type="ECO:0000256" key="1">
    <source>
        <dbReference type="SAM" id="MobiDB-lite"/>
    </source>
</evidence>
<gene>
    <name evidence="4" type="primary">LOC117351923</name>
</gene>
<dbReference type="GO" id="GO:0000776">
    <property type="term" value="C:kinetochore"/>
    <property type="evidence" value="ECO:0007669"/>
    <property type="project" value="InterPro"/>
</dbReference>
<dbReference type="GeneID" id="117351923"/>
<evidence type="ECO:0000313" key="4">
    <source>
        <dbReference type="RefSeq" id="XP_033783710.1"/>
    </source>
</evidence>
<keyword evidence="2" id="KW-0472">Membrane</keyword>
<proteinExistence type="predicted"/>
<dbReference type="RefSeq" id="XP_033783710.1">
    <property type="nucleotide sequence ID" value="XM_033927819.1"/>
</dbReference>
<reference evidence="4" key="1">
    <citation type="submission" date="2025-08" db="UniProtKB">
        <authorList>
            <consortium name="RefSeq"/>
        </authorList>
    </citation>
    <scope>IDENTIFICATION</scope>
</reference>
<dbReference type="Proteomes" id="UP000515159">
    <property type="component" value="Chromosome 18"/>
</dbReference>
<dbReference type="InParanoid" id="A0A6P8PPG7"/>
<feature type="transmembrane region" description="Helical" evidence="2">
    <location>
        <begin position="482"/>
        <end position="501"/>
    </location>
</feature>
<keyword evidence="2" id="KW-1133">Transmembrane helix</keyword>
<dbReference type="PANTHER" id="PTHR38006">
    <property type="entry name" value="MEIOSIS-SPECIFIC KINETOCHORE PROTEIN"/>
    <property type="match status" value="1"/>
</dbReference>
<protein>
    <submittedName>
        <fullName evidence="4">Meiosis-specific kinetochore protein-like isoform X1</fullName>
    </submittedName>
</protein>
<keyword evidence="3" id="KW-1185">Reference proteome</keyword>
<dbReference type="GO" id="GO:0007060">
    <property type="term" value="P:male meiosis chromosome segregation"/>
    <property type="evidence" value="ECO:0007669"/>
    <property type="project" value="TreeGrafter"/>
</dbReference>
<dbReference type="GO" id="GO:0045143">
    <property type="term" value="P:homologous chromosome segregation"/>
    <property type="evidence" value="ECO:0007669"/>
    <property type="project" value="TreeGrafter"/>
</dbReference>
<accession>A0A6P8PPG7</accession>
<evidence type="ECO:0000256" key="2">
    <source>
        <dbReference type="SAM" id="Phobius"/>
    </source>
</evidence>
<keyword evidence="2" id="KW-0812">Transmembrane</keyword>
<dbReference type="GO" id="GO:0010789">
    <property type="term" value="P:meiotic sister chromatid cohesion involved in meiosis I"/>
    <property type="evidence" value="ECO:0007669"/>
    <property type="project" value="TreeGrafter"/>
</dbReference>
<dbReference type="InterPro" id="IPR034545">
    <property type="entry name" value="Meikin"/>
</dbReference>
<feature type="region of interest" description="Disordered" evidence="1">
    <location>
        <begin position="117"/>
        <end position="142"/>
    </location>
</feature>
<name>A0A6P8PPG7_GEOSA</name>
<dbReference type="FunCoup" id="A0A6P8PPG7">
    <property type="interactions" value="18"/>
</dbReference>
<feature type="region of interest" description="Disordered" evidence="1">
    <location>
        <begin position="1"/>
        <end position="31"/>
    </location>
</feature>
<feature type="compositionally biased region" description="Basic and acidic residues" evidence="1">
    <location>
        <begin position="122"/>
        <end position="133"/>
    </location>
</feature>
<dbReference type="KEGG" id="gsh:117351923"/>
<dbReference type="GO" id="GO:0051754">
    <property type="term" value="P:meiotic sister chromatid cohesion, centromeric"/>
    <property type="evidence" value="ECO:0007669"/>
    <property type="project" value="InterPro"/>
</dbReference>
<evidence type="ECO:0000313" key="3">
    <source>
        <dbReference type="Proteomes" id="UP000515159"/>
    </source>
</evidence>
<sequence>MADVGSKKARPARRLSPLPTRAATRSLAPQLRPRAAAPSIACSAFNVSKGKSRIECATLVPVHRRQCWLKKKKKAVVETLTKIEESCELNTTYISKLTEQSFQLCVVENANEADENTLHQSCRRENFSERSESPPDSSEGMTLPTGVSSFLLDCLDFSPISETTETIKSDLSSGLSPEEFRGAEECSGLKRTIKSPAVDWLPYKNSTLLESSKALNIDLVSQTTDLSAILDPSSNDNHVDKSLREQLKDERSERTLQVSTIVAGKKVCKLVSAREKTPKQSKGMCPVLKRPVSKDILKSKYIKCKKRVNSSSHLDNEMPSCDVGRSQTEMSNNSAGVITQRLHTRTSEPHKHKSSSGLRWTNKQVLTSTPFFHREDLVMDLSPVCTSSLEDELIVNTTGPFVCSSEIVPVHLSRDEFIRYQALFKTLETCSVIRTPESHDPHCPAERFPVDENVLALMKKLPTAALHHFSDVKFQQTSHICLVLALAHFVLISLTVLLQWVQSQKSRQQ</sequence>
<dbReference type="OrthoDB" id="8443315at2759"/>
<dbReference type="GO" id="GO:0016321">
    <property type="term" value="P:female meiosis chromosome segregation"/>
    <property type="evidence" value="ECO:0007669"/>
    <property type="project" value="TreeGrafter"/>
</dbReference>
<organism evidence="3 4">
    <name type="scientific">Geotrypetes seraphini</name>
    <name type="common">Gaboon caecilian</name>
    <name type="synonym">Caecilia seraphini</name>
    <dbReference type="NCBI Taxonomy" id="260995"/>
    <lineage>
        <taxon>Eukaryota</taxon>
        <taxon>Metazoa</taxon>
        <taxon>Chordata</taxon>
        <taxon>Craniata</taxon>
        <taxon>Vertebrata</taxon>
        <taxon>Euteleostomi</taxon>
        <taxon>Amphibia</taxon>
        <taxon>Gymnophiona</taxon>
        <taxon>Geotrypetes</taxon>
    </lineage>
</organism>
<dbReference type="PANTHER" id="PTHR38006:SF1">
    <property type="entry name" value="MEIOSIS-SPECIFIC KINETOCHORE PROTEIN"/>
    <property type="match status" value="1"/>
</dbReference>
<dbReference type="AlphaFoldDB" id="A0A6P8PPG7"/>